<evidence type="ECO:0000313" key="3">
    <source>
        <dbReference type="Proteomes" id="UP000001296"/>
    </source>
</evidence>
<evidence type="ECO:0000313" key="2">
    <source>
        <dbReference type="EMBL" id="ADN03049.1"/>
    </source>
</evidence>
<dbReference type="PaxDb" id="665571-STHERM_c21180"/>
<evidence type="ECO:0000256" key="1">
    <source>
        <dbReference type="SAM" id="Phobius"/>
    </source>
</evidence>
<reference evidence="2 3" key="2">
    <citation type="journal article" date="2010" name="J. Bacteriol.">
        <title>Genome sequence of the polysaccharide-degrading, thermophilic anaerobe Spirochaeta thermophila DSM 6192.</title>
        <authorList>
            <person name="Angelov A."/>
            <person name="Liebl S."/>
            <person name="Ballschmiter M."/>
            <person name="Bomeke M."/>
            <person name="Lehmann R."/>
            <person name="Liesegang H."/>
            <person name="Daniel R."/>
            <person name="Liebl W."/>
        </authorList>
    </citation>
    <scope>NUCLEOTIDE SEQUENCE [LARGE SCALE GENOMIC DNA]</scope>
    <source>
        <strain evidence="3">ATCC 49972 / DSM 6192 / RI 19.B1</strain>
    </source>
</reference>
<keyword evidence="1" id="KW-0812">Transmembrane</keyword>
<keyword evidence="1" id="KW-0472">Membrane</keyword>
<protein>
    <recommendedName>
        <fullName evidence="4">Magnetosome protein MamI</fullName>
    </recommendedName>
</protein>
<feature type="transmembrane region" description="Helical" evidence="1">
    <location>
        <begin position="33"/>
        <end position="56"/>
    </location>
</feature>
<dbReference type="AlphaFoldDB" id="E0RR72"/>
<name>E0RR72_WINT6</name>
<keyword evidence="1" id="KW-1133">Transmembrane helix</keyword>
<reference key="1">
    <citation type="submission" date="2009-08" db="EMBL/GenBank/DDBJ databases">
        <title>The genome sequence of Spirochaeta thermophila DSM6192.</title>
        <authorList>
            <person name="Angelov A."/>
            <person name="Mientus M."/>
            <person name="Wittenberg S."/>
            <person name="Lehmann R."/>
            <person name="Liesegang H."/>
            <person name="Daniel R."/>
            <person name="Liebl W."/>
        </authorList>
    </citation>
    <scope>NUCLEOTIDE SEQUENCE</scope>
    <source>
        <strain>DSM 6192</strain>
    </source>
</reference>
<dbReference type="RefSeq" id="WP_013314887.1">
    <property type="nucleotide sequence ID" value="NC_014484.1"/>
</dbReference>
<evidence type="ECO:0008006" key="4">
    <source>
        <dbReference type="Google" id="ProtNLM"/>
    </source>
</evidence>
<dbReference type="Proteomes" id="UP000001296">
    <property type="component" value="Chromosome"/>
</dbReference>
<accession>E0RR72</accession>
<organism evidence="2 3">
    <name type="scientific">Winmispira thermophila (strain ATCC 49972 / DSM 6192 / RI 19.B1)</name>
    <name type="common">Spirochaeta thermophila</name>
    <dbReference type="NCBI Taxonomy" id="665571"/>
    <lineage>
        <taxon>Bacteria</taxon>
        <taxon>Pseudomonadati</taxon>
        <taxon>Spirochaetota</taxon>
        <taxon>Spirochaetia</taxon>
        <taxon>Winmispirales</taxon>
        <taxon>Winmispiraceae</taxon>
        <taxon>Winmispira</taxon>
    </lineage>
</organism>
<dbReference type="EMBL" id="CP001698">
    <property type="protein sequence ID" value="ADN03049.1"/>
    <property type="molecule type" value="Genomic_DNA"/>
</dbReference>
<gene>
    <name evidence="2" type="ordered locus">STHERM_c21180</name>
</gene>
<dbReference type="KEGG" id="sta:STHERM_c21180"/>
<proteinExistence type="predicted"/>
<dbReference type="HOGENOM" id="CLU_177106_0_0_12"/>
<sequence length="76" mass="8421">MVAILIGLLLVAGGLYCVLPLAWTLGWWEDFLVLLRGGVPFLLFLVGLIAILVGLADIKDRAETRKLERERASRES</sequence>